<feature type="domain" description="HAT C-terminal dimerisation" evidence="2">
    <location>
        <begin position="174"/>
        <end position="239"/>
    </location>
</feature>
<evidence type="ECO:0000259" key="2">
    <source>
        <dbReference type="Pfam" id="PF05699"/>
    </source>
</evidence>
<feature type="compositionally biased region" description="Basic and acidic residues" evidence="1">
    <location>
        <begin position="113"/>
        <end position="127"/>
    </location>
</feature>
<evidence type="ECO:0000313" key="3">
    <source>
        <dbReference type="EMBL" id="CUA71633.1"/>
    </source>
</evidence>
<accession>A0A0K6FZV5</accession>
<proteinExistence type="predicted"/>
<name>A0A0K6FZV5_9AGAM</name>
<organism evidence="3 4">
    <name type="scientific">Rhizoctonia solani</name>
    <dbReference type="NCBI Taxonomy" id="456999"/>
    <lineage>
        <taxon>Eukaryota</taxon>
        <taxon>Fungi</taxon>
        <taxon>Dikarya</taxon>
        <taxon>Basidiomycota</taxon>
        <taxon>Agaricomycotina</taxon>
        <taxon>Agaricomycetes</taxon>
        <taxon>Cantharellales</taxon>
        <taxon>Ceratobasidiaceae</taxon>
        <taxon>Rhizoctonia</taxon>
    </lineage>
</organism>
<evidence type="ECO:0000256" key="1">
    <source>
        <dbReference type="SAM" id="MobiDB-lite"/>
    </source>
</evidence>
<dbReference type="PANTHER" id="PTHR47611:SF1">
    <property type="entry name" value="CCHC-TYPE DOMAIN-CONTAINING PROTEIN"/>
    <property type="match status" value="1"/>
</dbReference>
<dbReference type="InterPro" id="IPR008906">
    <property type="entry name" value="HATC_C_dom"/>
</dbReference>
<dbReference type="InterPro" id="IPR012337">
    <property type="entry name" value="RNaseH-like_sf"/>
</dbReference>
<dbReference type="PANTHER" id="PTHR47611">
    <property type="entry name" value="HAT DIMERISATION DOMAIN, C-TERMINAL"/>
    <property type="match status" value="1"/>
</dbReference>
<gene>
    <name evidence="3" type="ORF">RSOLAG22IIIB_09736</name>
</gene>
<feature type="region of interest" description="Disordered" evidence="1">
    <location>
        <begin position="105"/>
        <end position="147"/>
    </location>
</feature>
<reference evidence="3 4" key="1">
    <citation type="submission" date="2015-07" db="EMBL/GenBank/DDBJ databases">
        <authorList>
            <person name="Noorani M."/>
        </authorList>
    </citation>
    <scope>NUCLEOTIDE SEQUENCE [LARGE SCALE GENOMIC DNA]</scope>
    <source>
        <strain evidence="3">BBA 69670</strain>
    </source>
</reference>
<dbReference type="Proteomes" id="UP000044841">
    <property type="component" value="Unassembled WGS sequence"/>
</dbReference>
<dbReference type="Pfam" id="PF05699">
    <property type="entry name" value="Dimer_Tnp_hAT"/>
    <property type="match status" value="1"/>
</dbReference>
<dbReference type="SUPFAM" id="SSF53098">
    <property type="entry name" value="Ribonuclease H-like"/>
    <property type="match status" value="1"/>
</dbReference>
<protein>
    <recommendedName>
        <fullName evidence="2">HAT C-terminal dimerisation domain-containing protein</fullName>
    </recommendedName>
</protein>
<sequence>MNVIEKDELRGLLIYCGQGRIQDKDIPHRDKLTTAAWAMYLLEKEKIDNEMKEQAQEAELILKREMLRMHRALSRSQEANGSAANATRAQLSGYMRLLTRNSGANFTRGSKRVRQEEGNSAEGDRESPSNNPPALGLHTPPSAPPNPFASIEDEFVRYMSAGTTTFTTQSQLGVVELVNYWKAHQYTYPMLYRIAMNIPPAQASSVSSERVFSSSKMTCTSERSRLSSESMEFLQVLKHSLFHHRRTREEALSQDDGIFDFVTHEFAKLEISADTATDDDYVLVN</sequence>
<keyword evidence="4" id="KW-1185">Reference proteome</keyword>
<dbReference type="AlphaFoldDB" id="A0A0K6FZV5"/>
<dbReference type="EMBL" id="CYGV01001254">
    <property type="protein sequence ID" value="CUA71633.1"/>
    <property type="molecule type" value="Genomic_DNA"/>
</dbReference>
<dbReference type="GO" id="GO:0046983">
    <property type="term" value="F:protein dimerization activity"/>
    <property type="evidence" value="ECO:0007669"/>
    <property type="project" value="InterPro"/>
</dbReference>
<evidence type="ECO:0000313" key="4">
    <source>
        <dbReference type="Proteomes" id="UP000044841"/>
    </source>
</evidence>